<proteinExistence type="predicted"/>
<feature type="domain" description="M23ase beta-sheet core" evidence="1">
    <location>
        <begin position="30"/>
        <end position="122"/>
    </location>
</feature>
<sequence length="229" mass="24189">MTIQWPVDAITISQQFGANPAYYQALGQRGHNGIDLAVPAGTPVYATDAGDVDAEGWGKNDSWMGTPAGIFVRLRHPWGFSAVAHLSSTAVDRGQAVARGERIGWSGATGQATGPHVHFEVFPTTPNWGNGYAGRVNPSGMGIVARGSVSAPQPTSPAQPGITLGAYEMIRIQSPGRGIALIGAGYFRKLHTTEEVEQSAAIIAKHVNGNDRQFDLWRSMAVGGERAKG</sequence>
<keyword evidence="2" id="KW-0378">Hydrolase</keyword>
<comment type="caution">
    <text evidence="2">The sequence shown here is derived from an EMBL/GenBank/DDBJ whole genome shotgun (WGS) entry which is preliminary data.</text>
</comment>
<keyword evidence="3" id="KW-1185">Reference proteome</keyword>
<reference evidence="2 3" key="1">
    <citation type="submission" date="2020-02" db="EMBL/GenBank/DDBJ databases">
        <title>Sequencing the genomes of 1000 actinobacteria strains.</title>
        <authorList>
            <person name="Klenk H.-P."/>
        </authorList>
    </citation>
    <scope>NUCLEOTIDE SEQUENCE [LARGE SCALE GENOMIC DNA]</scope>
    <source>
        <strain evidence="2 3">DSM 27960</strain>
    </source>
</reference>
<organism evidence="2 3">
    <name type="scientific">Lysinibacter cavernae</name>
    <dbReference type="NCBI Taxonomy" id="1640652"/>
    <lineage>
        <taxon>Bacteria</taxon>
        <taxon>Bacillati</taxon>
        <taxon>Actinomycetota</taxon>
        <taxon>Actinomycetes</taxon>
        <taxon>Micrococcales</taxon>
        <taxon>Microbacteriaceae</taxon>
        <taxon>Lysinibacter</taxon>
    </lineage>
</organism>
<dbReference type="Proteomes" id="UP000541033">
    <property type="component" value="Unassembled WGS sequence"/>
</dbReference>
<dbReference type="GO" id="GO:0004222">
    <property type="term" value="F:metalloendopeptidase activity"/>
    <property type="evidence" value="ECO:0007669"/>
    <property type="project" value="TreeGrafter"/>
</dbReference>
<dbReference type="Pfam" id="PF01551">
    <property type="entry name" value="Peptidase_M23"/>
    <property type="match status" value="1"/>
</dbReference>
<dbReference type="PANTHER" id="PTHR21666">
    <property type="entry name" value="PEPTIDASE-RELATED"/>
    <property type="match status" value="1"/>
</dbReference>
<dbReference type="InterPro" id="IPR050570">
    <property type="entry name" value="Cell_wall_metabolism_enzyme"/>
</dbReference>
<evidence type="ECO:0000313" key="3">
    <source>
        <dbReference type="Proteomes" id="UP000541033"/>
    </source>
</evidence>
<dbReference type="AlphaFoldDB" id="A0A7X5R189"/>
<dbReference type="EMBL" id="JAAMOX010000001">
    <property type="protein sequence ID" value="NIH53743.1"/>
    <property type="molecule type" value="Genomic_DNA"/>
</dbReference>
<protein>
    <submittedName>
        <fullName evidence="2">Murein DD-endopeptidase MepM/ murein hydrolase activator NlpD</fullName>
    </submittedName>
</protein>
<gene>
    <name evidence="2" type="ORF">FHX76_001611</name>
</gene>
<name>A0A7X5R189_9MICO</name>
<dbReference type="InterPro" id="IPR016047">
    <property type="entry name" value="M23ase_b-sheet_dom"/>
</dbReference>
<dbReference type="Gene3D" id="2.70.70.10">
    <property type="entry name" value="Glucose Permease (Domain IIA)"/>
    <property type="match status" value="1"/>
</dbReference>
<dbReference type="InterPro" id="IPR011055">
    <property type="entry name" value="Dup_hybrid_motif"/>
</dbReference>
<evidence type="ECO:0000259" key="1">
    <source>
        <dbReference type="Pfam" id="PF01551"/>
    </source>
</evidence>
<dbReference type="PANTHER" id="PTHR21666:SF270">
    <property type="entry name" value="MUREIN HYDROLASE ACTIVATOR ENVC"/>
    <property type="match status" value="1"/>
</dbReference>
<dbReference type="CDD" id="cd12797">
    <property type="entry name" value="M23_peptidase"/>
    <property type="match status" value="1"/>
</dbReference>
<accession>A0A7X5R189</accession>
<evidence type="ECO:0000313" key="2">
    <source>
        <dbReference type="EMBL" id="NIH53743.1"/>
    </source>
</evidence>
<dbReference type="SUPFAM" id="SSF51261">
    <property type="entry name" value="Duplicated hybrid motif"/>
    <property type="match status" value="1"/>
</dbReference>
<dbReference type="RefSeq" id="WP_167149603.1">
    <property type="nucleotide sequence ID" value="NZ_JAAMOX010000001.1"/>
</dbReference>